<feature type="active site" description="Glycyl thioester intermediate" evidence="11">
    <location>
        <position position="175"/>
    </location>
</feature>
<dbReference type="AlphaFoldDB" id="A0ABD0YCE7"/>
<dbReference type="GO" id="GO:0005524">
    <property type="term" value="F:ATP binding"/>
    <property type="evidence" value="ECO:0007669"/>
    <property type="project" value="UniProtKB-KW"/>
</dbReference>
<dbReference type="Gene3D" id="1.10.10.520">
    <property type="entry name" value="Ubiquitin activating enzymes (Uba3). Chain: B, domain 2"/>
    <property type="match status" value="1"/>
</dbReference>
<dbReference type="GO" id="GO:0016740">
    <property type="term" value="F:transferase activity"/>
    <property type="evidence" value="ECO:0007669"/>
    <property type="project" value="UniProtKB-KW"/>
</dbReference>
<keyword evidence="4" id="KW-0808">Transferase</keyword>
<keyword evidence="9" id="KW-0067">ATP-binding</keyword>
<dbReference type="Pfam" id="PF00899">
    <property type="entry name" value="ThiF"/>
    <property type="match status" value="1"/>
</dbReference>
<dbReference type="GO" id="GO:0046872">
    <property type="term" value="F:metal ion binding"/>
    <property type="evidence" value="ECO:0007669"/>
    <property type="project" value="UniProtKB-KW"/>
</dbReference>
<dbReference type="InterPro" id="IPR019572">
    <property type="entry name" value="UBA_E1_SCCH"/>
</dbReference>
<dbReference type="FunFam" id="3.40.50.720:FF:000618">
    <property type="entry name" value="SUMO-activating enzyme subunit 2"/>
    <property type="match status" value="1"/>
</dbReference>
<dbReference type="Pfam" id="PF14732">
    <property type="entry name" value="UAE_UbL"/>
    <property type="match status" value="1"/>
</dbReference>
<keyword evidence="7" id="KW-0833">Ubl conjugation pathway</keyword>
<evidence type="ECO:0000259" key="13">
    <source>
        <dbReference type="PROSITE" id="PS50882"/>
    </source>
</evidence>
<evidence type="ECO:0000256" key="9">
    <source>
        <dbReference type="ARBA" id="ARBA00022840"/>
    </source>
</evidence>
<dbReference type="InterPro" id="IPR028077">
    <property type="entry name" value="UAE_UbL_dom"/>
</dbReference>
<evidence type="ECO:0000256" key="12">
    <source>
        <dbReference type="SAM" id="MobiDB-lite"/>
    </source>
</evidence>
<dbReference type="Pfam" id="PF10585">
    <property type="entry name" value="UBA_E1_SCCH"/>
    <property type="match status" value="1"/>
</dbReference>
<evidence type="ECO:0000256" key="4">
    <source>
        <dbReference type="ARBA" id="ARBA00022679"/>
    </source>
</evidence>
<evidence type="ECO:0000256" key="3">
    <source>
        <dbReference type="ARBA" id="ARBA00005673"/>
    </source>
</evidence>
<dbReference type="PANTHER" id="PTHR10953">
    <property type="entry name" value="UBIQUITIN-ACTIVATING ENZYME E1"/>
    <property type="match status" value="1"/>
</dbReference>
<dbReference type="InterPro" id="IPR042449">
    <property type="entry name" value="Ub-E1_IAD_1"/>
</dbReference>
<dbReference type="Pfam" id="PF04146">
    <property type="entry name" value="YTH"/>
    <property type="match status" value="1"/>
</dbReference>
<feature type="domain" description="YTH" evidence="13">
    <location>
        <begin position="745"/>
        <end position="882"/>
    </location>
</feature>
<evidence type="ECO:0000256" key="5">
    <source>
        <dbReference type="ARBA" id="ARBA00022723"/>
    </source>
</evidence>
<dbReference type="Proteomes" id="UP001558652">
    <property type="component" value="Unassembled WGS sequence"/>
</dbReference>
<feature type="compositionally biased region" description="Basic and acidic residues" evidence="12">
    <location>
        <begin position="715"/>
        <end position="728"/>
    </location>
</feature>
<feature type="compositionally biased region" description="Basic residues" evidence="12">
    <location>
        <begin position="904"/>
        <end position="915"/>
    </location>
</feature>
<dbReference type="EMBL" id="JBFDAA010000009">
    <property type="protein sequence ID" value="KAL1128981.1"/>
    <property type="molecule type" value="Genomic_DNA"/>
</dbReference>
<comment type="similarity">
    <text evidence="3">Belongs to the ubiquitin-activating E1 family.</text>
</comment>
<dbReference type="InterPro" id="IPR035985">
    <property type="entry name" value="Ubiquitin-activating_enz"/>
</dbReference>
<evidence type="ECO:0000256" key="8">
    <source>
        <dbReference type="ARBA" id="ARBA00022833"/>
    </source>
</evidence>
<keyword evidence="15" id="KW-1185">Reference proteome</keyword>
<feature type="region of interest" description="Disordered" evidence="12">
    <location>
        <begin position="557"/>
        <end position="580"/>
    </location>
</feature>
<evidence type="ECO:0000256" key="6">
    <source>
        <dbReference type="ARBA" id="ARBA00022741"/>
    </source>
</evidence>
<evidence type="ECO:0000256" key="1">
    <source>
        <dbReference type="ARBA" id="ARBA00004123"/>
    </source>
</evidence>
<keyword evidence="5" id="KW-0479">Metal-binding</keyword>
<dbReference type="InterPro" id="IPR007275">
    <property type="entry name" value="YTH_domain"/>
</dbReference>
<comment type="subcellular location">
    <subcellularLocation>
        <location evidence="1">Nucleus</location>
    </subcellularLocation>
</comment>
<dbReference type="Gene3D" id="3.10.290.20">
    <property type="entry name" value="Ubiquitin-like 2 activating enzyme e1b. Chain: B, domain 3"/>
    <property type="match status" value="1"/>
</dbReference>
<dbReference type="CDD" id="cd21134">
    <property type="entry name" value="YTH"/>
    <property type="match status" value="1"/>
</dbReference>
<feature type="compositionally biased region" description="Basic residues" evidence="12">
    <location>
        <begin position="694"/>
        <end position="707"/>
    </location>
</feature>
<dbReference type="SUPFAM" id="SSF69572">
    <property type="entry name" value="Activating enzymes of the ubiquitin-like proteins"/>
    <property type="match status" value="1"/>
</dbReference>
<dbReference type="InterPro" id="IPR033127">
    <property type="entry name" value="UBQ-activ_enz_E1_Cys_AS"/>
</dbReference>
<evidence type="ECO:0000256" key="2">
    <source>
        <dbReference type="ARBA" id="ARBA00004718"/>
    </source>
</evidence>
<comment type="pathway">
    <text evidence="2">Protein modification; protein sumoylation.</text>
</comment>
<feature type="compositionally biased region" description="Pro residues" evidence="12">
    <location>
        <begin position="1011"/>
        <end position="1025"/>
    </location>
</feature>
<feature type="compositionally biased region" description="Basic and acidic residues" evidence="12">
    <location>
        <begin position="557"/>
        <end position="571"/>
    </location>
</feature>
<proteinExistence type="inferred from homology"/>
<keyword evidence="6" id="KW-0547">Nucleotide-binding</keyword>
<gene>
    <name evidence="14" type="ORF">AAG570_013514</name>
</gene>
<evidence type="ECO:0000256" key="7">
    <source>
        <dbReference type="ARBA" id="ARBA00022786"/>
    </source>
</evidence>
<comment type="caution">
    <text evidence="14">The sequence shown here is derived from an EMBL/GenBank/DDBJ whole genome shotgun (WGS) entry which is preliminary data.</text>
</comment>
<dbReference type="FunFam" id="1.10.10.520:FF:000002">
    <property type="entry name" value="SUMO-activating enzyme subunit 2"/>
    <property type="match status" value="1"/>
</dbReference>
<feature type="region of interest" description="Disordered" evidence="12">
    <location>
        <begin position="1011"/>
        <end position="1037"/>
    </location>
</feature>
<keyword evidence="8" id="KW-0862">Zinc</keyword>
<dbReference type="GO" id="GO:0005634">
    <property type="term" value="C:nucleus"/>
    <property type="evidence" value="ECO:0007669"/>
    <property type="project" value="UniProtKB-SubCell"/>
</dbReference>
<reference evidence="14 15" key="1">
    <citation type="submission" date="2024-07" db="EMBL/GenBank/DDBJ databases">
        <title>Chromosome-level genome assembly of the water stick insect Ranatra chinensis (Heteroptera: Nepidae).</title>
        <authorList>
            <person name="Liu X."/>
        </authorList>
    </citation>
    <scope>NUCLEOTIDE SEQUENCE [LARGE SCALE GENOMIC DNA]</scope>
    <source>
        <strain evidence="14">Cailab_2021Rc</strain>
        <tissue evidence="14">Muscle</tissue>
    </source>
</reference>
<organism evidence="14 15">
    <name type="scientific">Ranatra chinensis</name>
    <dbReference type="NCBI Taxonomy" id="642074"/>
    <lineage>
        <taxon>Eukaryota</taxon>
        <taxon>Metazoa</taxon>
        <taxon>Ecdysozoa</taxon>
        <taxon>Arthropoda</taxon>
        <taxon>Hexapoda</taxon>
        <taxon>Insecta</taxon>
        <taxon>Pterygota</taxon>
        <taxon>Neoptera</taxon>
        <taxon>Paraneoptera</taxon>
        <taxon>Hemiptera</taxon>
        <taxon>Heteroptera</taxon>
        <taxon>Panheteroptera</taxon>
        <taxon>Nepomorpha</taxon>
        <taxon>Nepidae</taxon>
        <taxon>Ranatrinae</taxon>
        <taxon>Ranatra</taxon>
    </lineage>
</organism>
<dbReference type="PROSITE" id="PS00865">
    <property type="entry name" value="UBIQUITIN_ACTIVAT_2"/>
    <property type="match status" value="1"/>
</dbReference>
<sequence length="1067" mass="119755">MAANTDGVFTGDLQKAIKAAKVLVVGAGGIGCELLKNLVLTGFEDIEIIDLDTIDVSNLNRQFLFQKPHVGKSKAKVARESVLRFNPKANIVAYHDSIISNDYGVNYFKRFRLVLNALDNRAARNHVNRLCLAAEVPLVESGTAGYSGQVELILKGKTKCYECDPKAPLKTYPGCTIRNTPSEHIHCIVWAKHLFNQLFGEDDPDEDVSPDTADPEAAGEAIEAALKSDANKGTIDRISTRAWAQSTGYDPKKLFLKLFNEDIHYLLKMENLWKSRRPPKPLELSNLPDASMSSEGSSSSSDQTNSGMRDQRLWSVAECADIFAKSVSGLKAEFQGLADGEHLTWDKDNKCAMDFVAAASNLRAYIYAIPLKSRFDIKSMAGNIIPAIATSNAIIAGLVVMHALNILRDDVERCQSVYLRVCPNHRGHLIVPERSLIPPNPQCRVCSKTPQVTLCTDIYKMTCKELEVNVLKNNLHMAAPDVVLSASGSVIISSDEGETEHNDNKTLKDIGVVDGSVLVADDYLQNYELKIIVTHRKMSKDDPEFLIVADIEELQPKKDDKSEKNGEKNDKEADDDDDDDIEMMMVEEEEVVGKKRKQVDLEMSLKKRKTDETETLPTGAYNDPITLEIMCDMEDISCLGANESLNYEEEVSDEVKMDEIPEYDTRSEVTSSSTESEASQPSMSSYSSASSHNRGVRSRPHPKRLREHKSSTKSPEPDVAKSKSKERKSGSYDYATELNYLFRDARFFVIKSNNAENVTLSKAKGVWSTLPQNEAKLNHASREARNVILIFSVKESGKFAGFARLCGESRRDVPPVSWVLPPGLSAKALGGVFKVDWVCRKELPFNATMHLYNPWNEGKPVKIGRDGQEIEPRVAKELCRLFPEDESVDLVPVLRRSKEAAKSLRSKSRYGRGRYRSPAPLGGRSSRGGGGSGPVYRPRKQHQYRSTPYKSRMRNERPIRDSPFLHTRERLTAEAYVADYMRSLHHQLPPLPYTPPPGIFTTSFHDTALPPPPRYYDGLPLPPEYPSSRAAADKRAYDRSVEEFLWRTERRQRVRDKSRDRRYRDRR</sequence>
<dbReference type="Gene3D" id="3.10.590.10">
    <property type="entry name" value="ph1033 like domains"/>
    <property type="match status" value="1"/>
</dbReference>
<keyword evidence="10" id="KW-0539">Nucleus</keyword>
<evidence type="ECO:0000313" key="14">
    <source>
        <dbReference type="EMBL" id="KAL1128981.1"/>
    </source>
</evidence>
<dbReference type="Gene3D" id="3.50.50.80">
    <property type="entry name" value="Ubiquitin-activating enzyme E1, inactive adenylation domain, subdomain 1"/>
    <property type="match status" value="1"/>
</dbReference>
<feature type="region of interest" description="Disordered" evidence="12">
    <location>
        <begin position="901"/>
        <end position="958"/>
    </location>
</feature>
<evidence type="ECO:0000256" key="11">
    <source>
        <dbReference type="PROSITE-ProRule" id="PRU10132"/>
    </source>
</evidence>
<protein>
    <recommendedName>
        <fullName evidence="13">YTH domain-containing protein</fullName>
    </recommendedName>
</protein>
<evidence type="ECO:0000313" key="15">
    <source>
        <dbReference type="Proteomes" id="UP001558652"/>
    </source>
</evidence>
<dbReference type="PANTHER" id="PTHR10953:SF5">
    <property type="entry name" value="SUMO-ACTIVATING ENZYME SUBUNIT 2"/>
    <property type="match status" value="1"/>
</dbReference>
<dbReference type="InterPro" id="IPR000594">
    <property type="entry name" value="ThiF_NAD_FAD-bd"/>
</dbReference>
<dbReference type="PROSITE" id="PS50882">
    <property type="entry name" value="YTH"/>
    <property type="match status" value="1"/>
</dbReference>
<feature type="compositionally biased region" description="Low complexity" evidence="12">
    <location>
        <begin position="668"/>
        <end position="691"/>
    </location>
</feature>
<name>A0ABD0YCE7_9HEMI</name>
<dbReference type="FunFam" id="3.50.50.80:FF:000002">
    <property type="entry name" value="SUMO-activating enzyme subunit 2"/>
    <property type="match status" value="1"/>
</dbReference>
<dbReference type="InterPro" id="IPR023318">
    <property type="entry name" value="Ub_act_enz_dom_a_sf"/>
</dbReference>
<accession>A0ABD0YCE7</accession>
<feature type="region of interest" description="Disordered" evidence="12">
    <location>
        <begin position="278"/>
        <end position="307"/>
    </location>
</feature>
<feature type="compositionally biased region" description="Low complexity" evidence="12">
    <location>
        <begin position="291"/>
        <end position="306"/>
    </location>
</feature>
<dbReference type="InterPro" id="IPR045886">
    <property type="entry name" value="ThiF/MoeB/HesA"/>
</dbReference>
<feature type="region of interest" description="Disordered" evidence="12">
    <location>
        <begin position="649"/>
        <end position="728"/>
    </location>
</feature>
<evidence type="ECO:0000256" key="10">
    <source>
        <dbReference type="ARBA" id="ARBA00023242"/>
    </source>
</evidence>
<feature type="compositionally biased region" description="Basic and acidic residues" evidence="12">
    <location>
        <begin position="653"/>
        <end position="667"/>
    </location>
</feature>